<comment type="caution">
    <text evidence="4">The sequence shown here is derived from an EMBL/GenBank/DDBJ whole genome shotgun (WGS) entry which is preliminary data.</text>
</comment>
<evidence type="ECO:0000313" key="4">
    <source>
        <dbReference type="EMBL" id="MDB6179692.1"/>
    </source>
</evidence>
<reference evidence="4" key="1">
    <citation type="submission" date="2022-12" db="EMBL/GenBank/DDBJ databases">
        <title>Paracoccus onchidii sp. nov., isolated from a marine invertebrate from the South China Sea.</title>
        <authorList>
            <person name="Xu S."/>
            <person name="Liu Z."/>
            <person name="Xu Y."/>
        </authorList>
    </citation>
    <scope>NUCLEOTIDE SEQUENCE</scope>
    <source>
        <strain evidence="4">Z330</strain>
    </source>
</reference>
<dbReference type="Gene3D" id="3.40.50.1820">
    <property type="entry name" value="alpha/beta hydrolase"/>
    <property type="match status" value="2"/>
</dbReference>
<accession>A0ABT4ZJZ1</accession>
<evidence type="ECO:0000256" key="1">
    <source>
        <dbReference type="ARBA" id="ARBA00021843"/>
    </source>
</evidence>
<gene>
    <name evidence="4" type="ORF">PAF17_19775</name>
</gene>
<name>A0ABT4ZJZ1_9RHOB</name>
<dbReference type="PANTHER" id="PTHR43722">
    <property type="entry name" value="PROLINE IMINOPEPTIDASE"/>
    <property type="match status" value="1"/>
</dbReference>
<dbReference type="Pfam" id="PF00561">
    <property type="entry name" value="Abhydrolase_1"/>
    <property type="match status" value="1"/>
</dbReference>
<proteinExistence type="predicted"/>
<feature type="domain" description="AB hydrolase-1" evidence="2">
    <location>
        <begin position="84"/>
        <end position="264"/>
    </location>
</feature>
<dbReference type="RefSeq" id="WP_271890786.1">
    <property type="nucleotide sequence ID" value="NZ_JAQBIE010000053.1"/>
</dbReference>
<dbReference type="SUPFAM" id="SSF53474">
    <property type="entry name" value="alpha/beta-Hydrolases"/>
    <property type="match status" value="1"/>
</dbReference>
<protein>
    <recommendedName>
        <fullName evidence="1">Proline iminopeptidase</fullName>
    </recommendedName>
</protein>
<dbReference type="Pfam" id="PF08386">
    <property type="entry name" value="Abhydrolase_4"/>
    <property type="match status" value="1"/>
</dbReference>
<organism evidence="4 5">
    <name type="scientific">Paracoccus onchidii</name>
    <dbReference type="NCBI Taxonomy" id="3017813"/>
    <lineage>
        <taxon>Bacteria</taxon>
        <taxon>Pseudomonadati</taxon>
        <taxon>Pseudomonadota</taxon>
        <taxon>Alphaproteobacteria</taxon>
        <taxon>Rhodobacterales</taxon>
        <taxon>Paracoccaceae</taxon>
        <taxon>Paracoccus</taxon>
    </lineage>
</organism>
<dbReference type="InterPro" id="IPR029058">
    <property type="entry name" value="AB_hydrolase_fold"/>
</dbReference>
<dbReference type="InterPro" id="IPR000073">
    <property type="entry name" value="AB_hydrolase_1"/>
</dbReference>
<dbReference type="PANTHER" id="PTHR43722:SF1">
    <property type="entry name" value="PROLINE IMINOPEPTIDASE"/>
    <property type="match status" value="1"/>
</dbReference>
<keyword evidence="4" id="KW-0378">Hydrolase</keyword>
<keyword evidence="5" id="KW-1185">Reference proteome</keyword>
<dbReference type="InterPro" id="IPR013595">
    <property type="entry name" value="Pept_S33_TAP-like_C"/>
</dbReference>
<dbReference type="Proteomes" id="UP001165641">
    <property type="component" value="Unassembled WGS sequence"/>
</dbReference>
<evidence type="ECO:0000259" key="2">
    <source>
        <dbReference type="Pfam" id="PF00561"/>
    </source>
</evidence>
<evidence type="ECO:0000259" key="3">
    <source>
        <dbReference type="Pfam" id="PF08386"/>
    </source>
</evidence>
<dbReference type="GO" id="GO:0016787">
    <property type="term" value="F:hydrolase activity"/>
    <property type="evidence" value="ECO:0007669"/>
    <property type="project" value="UniProtKB-KW"/>
</dbReference>
<sequence length="514" mass="55284">MRISKFGLAPLVILASTETLLAQETPRVTKLPECFVELPETMAENSGADCGYVTVRENRSDETHGEIDLAYMRIRAVDPTGASPLFMLAGGPGQTMIKAEEMALFQSELIGPVLQNRDVVLLEQRGTFRSKPALTCPETRHAAKEAIVNRLDSKAAEKLSLDAFQACIDRHTSDGVDLASYNTVESAADVDDARAALGYDKFIFYGSSYGTLLGQFVMREFPESLAAVILDGIETPTTKSWTENRTERAQWGLDSMTELCMRQKDCAATFDIPALVEDVFGVLGDEPVIVSVTLPDGAPATGDVDVTVRPEALAATIYGLQTSKYGVGALPSFLQQQISAGRDALARVLAEQALNQSVASLADDESGMPLLMHLAMVCSDDPPRPLDKAADSSLTTYAERFGRSVVLEYVALCDVIDVPELSEASDEIVRSDVPVLALTGGLDVQTPAFLADEALAAMPNVTHVVFPSGFHAQVANLNRCAISMVVSFIEDPTATPDTGCTEDEADLFFVLPEN</sequence>
<dbReference type="InterPro" id="IPR005944">
    <property type="entry name" value="Pro_iminopeptidase"/>
</dbReference>
<dbReference type="EMBL" id="JAQBIE010000053">
    <property type="protein sequence ID" value="MDB6179692.1"/>
    <property type="molecule type" value="Genomic_DNA"/>
</dbReference>
<feature type="domain" description="Peptidase S33 tripeptidyl aminopeptidase-like C-terminal" evidence="3">
    <location>
        <begin position="401"/>
        <end position="498"/>
    </location>
</feature>
<evidence type="ECO:0000313" key="5">
    <source>
        <dbReference type="Proteomes" id="UP001165641"/>
    </source>
</evidence>